<accession>A0A2Z4MGU0</accession>
<dbReference type="RefSeq" id="WP_053079570.1">
    <property type="nucleotide sequence ID" value="NZ_CP030117.1"/>
</dbReference>
<dbReference type="EMBL" id="CP030117">
    <property type="protein sequence ID" value="AWX55664.1"/>
    <property type="molecule type" value="Genomic_DNA"/>
</dbReference>
<dbReference type="GO" id="GO:0016812">
    <property type="term" value="F:hydrolase activity, acting on carbon-nitrogen (but not peptide) bonds, in cyclic amides"/>
    <property type="evidence" value="ECO:0007669"/>
    <property type="project" value="InterPro"/>
</dbReference>
<dbReference type="InterPro" id="IPR002195">
    <property type="entry name" value="Dihydroorotase_CS"/>
</dbReference>
<dbReference type="PROSITE" id="PS00482">
    <property type="entry name" value="DIHYDROOROTASE_1"/>
    <property type="match status" value="1"/>
</dbReference>
<sequence>MQKHLLTTSSFHEAQAYVNFVILEPTLLPFGTKVSAISVRKETPTVRSSIRFEISGTNRSFRIKQFFYDWSIPGIHADSNLVSQGEPFILHNIAGFVGIDYKGNVAAAHARWFTQIELSVQEGHFEEEELLSFLEGLVPSVHEAIHEIGQKSFALTSHTARFRVPRWSEDDPINRVKWLSSSFLEDRDVSAPSLPFPKHLQSFLCDSAGSYQHADGMEYQFLYRDRDNLTDCIWVWQAPKSLGSPFPLTVGKSLGTRTKWNMEKRNVSNTEVILCKQATTVPAWQIHWKQSQYDYHIHIRANDRLTQEQVLDFAFQIIAA</sequence>
<protein>
    <submittedName>
        <fullName evidence="1">Uncharacterized protein</fullName>
    </submittedName>
</protein>
<evidence type="ECO:0000313" key="1">
    <source>
        <dbReference type="EMBL" id="AWX55664.1"/>
    </source>
</evidence>
<gene>
    <name evidence="1" type="ORF">AB432_011725</name>
</gene>
<evidence type="ECO:0000313" key="2">
    <source>
        <dbReference type="Proteomes" id="UP000036061"/>
    </source>
</evidence>
<name>A0A2Z4MGU0_BREBE</name>
<organism evidence="1 2">
    <name type="scientific">Brevibacillus brevis</name>
    <name type="common">Bacillus brevis</name>
    <dbReference type="NCBI Taxonomy" id="1393"/>
    <lineage>
        <taxon>Bacteria</taxon>
        <taxon>Bacillati</taxon>
        <taxon>Bacillota</taxon>
        <taxon>Bacilli</taxon>
        <taxon>Bacillales</taxon>
        <taxon>Paenibacillaceae</taxon>
        <taxon>Brevibacillus</taxon>
    </lineage>
</organism>
<reference evidence="1 2" key="1">
    <citation type="journal article" date="2015" name="Genome Announc.">
        <title>Draft Genome Sequence of Brevibacillus brevis DZQ7, a Plant Growth-Promoting Rhizobacterium with Broad-Spectrum Antimicrobial Activity.</title>
        <authorList>
            <person name="Hou Q."/>
            <person name="Wang C."/>
            <person name="Hou X."/>
            <person name="Xia Z."/>
            <person name="Ye J."/>
            <person name="Liu K."/>
            <person name="Liu H."/>
            <person name="Wang J."/>
            <person name="Guo H."/>
            <person name="Yu X."/>
            <person name="Yang Y."/>
            <person name="Du B."/>
            <person name="Ding Y."/>
        </authorList>
    </citation>
    <scope>NUCLEOTIDE SEQUENCE [LARGE SCALE GENOMIC DNA]</scope>
    <source>
        <strain evidence="1 2">DZQ7</strain>
    </source>
</reference>
<proteinExistence type="predicted"/>
<dbReference type="Proteomes" id="UP000036061">
    <property type="component" value="Chromosome"/>
</dbReference>
<dbReference type="AlphaFoldDB" id="A0A2Z4MGU0"/>